<feature type="transmembrane region" description="Helical" evidence="1">
    <location>
        <begin position="415"/>
        <end position="437"/>
    </location>
</feature>
<keyword evidence="3" id="KW-1185">Reference proteome</keyword>
<evidence type="ECO:0000256" key="1">
    <source>
        <dbReference type="SAM" id="Phobius"/>
    </source>
</evidence>
<evidence type="ECO:0000313" key="2">
    <source>
        <dbReference type="EMBL" id="AXK79072.1"/>
    </source>
</evidence>
<feature type="transmembrane region" description="Helical" evidence="1">
    <location>
        <begin position="444"/>
        <end position="466"/>
    </location>
</feature>
<proteinExistence type="predicted"/>
<evidence type="ECO:0000313" key="3">
    <source>
        <dbReference type="Proteomes" id="UP000254889"/>
    </source>
</evidence>
<feature type="transmembrane region" description="Helical" evidence="1">
    <location>
        <begin position="379"/>
        <end position="403"/>
    </location>
</feature>
<feature type="transmembrane region" description="Helical" evidence="1">
    <location>
        <begin position="12"/>
        <end position="32"/>
    </location>
</feature>
<dbReference type="EMBL" id="CP031417">
    <property type="protein sequence ID" value="AXK79072.1"/>
    <property type="molecule type" value="Genomic_DNA"/>
</dbReference>
<feature type="transmembrane region" description="Helical" evidence="1">
    <location>
        <begin position="147"/>
        <end position="178"/>
    </location>
</feature>
<keyword evidence="1" id="KW-1133">Transmembrane helix</keyword>
<reference evidence="2 3" key="1">
    <citation type="submission" date="2018-07" db="EMBL/GenBank/DDBJ databases">
        <authorList>
            <person name="Quirk P.G."/>
            <person name="Krulwich T.A."/>
        </authorList>
    </citation>
    <scope>NUCLEOTIDE SEQUENCE [LARGE SCALE GENOMIC DNA]</scope>
    <source>
        <strain evidence="2 3">CC-BB4</strain>
    </source>
</reference>
<feature type="transmembrane region" description="Helical" evidence="1">
    <location>
        <begin position="184"/>
        <end position="202"/>
    </location>
</feature>
<dbReference type="AlphaFoldDB" id="A0A345ZQ75"/>
<feature type="transmembrane region" description="Helical" evidence="1">
    <location>
        <begin position="97"/>
        <end position="117"/>
    </location>
</feature>
<name>A0A345ZQ75_9HYPH</name>
<dbReference type="KEGG" id="ptaw:DW352_00165"/>
<feature type="transmembrane region" description="Helical" evidence="1">
    <location>
        <begin position="52"/>
        <end position="85"/>
    </location>
</feature>
<keyword evidence="1" id="KW-0812">Transmembrane</keyword>
<gene>
    <name evidence="2" type="ORF">DW352_00165</name>
</gene>
<accession>A0A345ZQ75</accession>
<dbReference type="RefSeq" id="WP_115687400.1">
    <property type="nucleotide sequence ID" value="NZ_CP031417.1"/>
</dbReference>
<sequence length="480" mass="51631">MNDKALSRQDLLFVLGCAAIYAIAVLVVPSYTPLIDADSGAYTDFSAFRPAYYPAFLALCRALGLGLVATTWVQLGLFCVALCYLLVALLRSRVPKIWLALLVAMMAGNILFSSFHRSILSESLYFSLSIVAVALWIDYFRTARPAYIVGAGLSLGLMLGIRLAGLGLLPLHLLAVWVKRPKGVPFWMALLLALLPPLAGIAGERMLYYAVHGSGSISQAQYLLFAKAAMLIRPEMTFTGPHAAALDDIGRQLAQVYGPVQAAAAQAPSLPVRVQLSAIYEGLAQYSVLGTEIDQAAARAGISPAILRTELAKQVIAQNPGGYLTLTLLNEIGQWSVAAQNFPSIARALNAYADTDPAVSVGGRIPATLLHPKPSLTGVIVYPAFLAAGAVTLVLALGFFVFLARPALADNAAGFYLLIATYLSAMCHGYTLFISLVNEWTPRFLMAIFPHLEIIGICLVLSFLHWRGYMRWTAPARLAS</sequence>
<dbReference type="Proteomes" id="UP000254889">
    <property type="component" value="Chromosome"/>
</dbReference>
<feature type="transmembrane region" description="Helical" evidence="1">
    <location>
        <begin position="123"/>
        <end position="140"/>
    </location>
</feature>
<protein>
    <submittedName>
        <fullName evidence="2">Uncharacterized protein</fullName>
    </submittedName>
</protein>
<organism evidence="2 3">
    <name type="scientific">Pseudolabrys taiwanensis</name>
    <dbReference type="NCBI Taxonomy" id="331696"/>
    <lineage>
        <taxon>Bacteria</taxon>
        <taxon>Pseudomonadati</taxon>
        <taxon>Pseudomonadota</taxon>
        <taxon>Alphaproteobacteria</taxon>
        <taxon>Hyphomicrobiales</taxon>
        <taxon>Xanthobacteraceae</taxon>
        <taxon>Pseudolabrys</taxon>
    </lineage>
</organism>
<keyword evidence="1" id="KW-0472">Membrane</keyword>